<evidence type="ECO:0000313" key="3">
    <source>
        <dbReference type="Proteomes" id="UP000515511"/>
    </source>
</evidence>
<sequence>MRSAGREQTPAADRTPGREWLGLGVLLAAVSLAVLLPLSGMQAGVALGTAGLVLLFLLAMGTVRVAVRSRRARLIALGLLFCAMAATALAGVVLSAIDAIG</sequence>
<name>A0A7G6YDY6_9MICO</name>
<feature type="transmembrane region" description="Helical" evidence="1">
    <location>
        <begin position="74"/>
        <end position="97"/>
    </location>
</feature>
<dbReference type="AlphaFoldDB" id="A0A7G6YDY6"/>
<dbReference type="KEGG" id="lse:F1C12_17335"/>
<accession>A0A7G6YDY6</accession>
<proteinExistence type="predicted"/>
<keyword evidence="1" id="KW-1133">Transmembrane helix</keyword>
<keyword evidence="1" id="KW-0472">Membrane</keyword>
<evidence type="ECO:0000313" key="2">
    <source>
        <dbReference type="EMBL" id="QNE36701.1"/>
    </source>
</evidence>
<dbReference type="RefSeq" id="WP_185276141.1">
    <property type="nucleotide sequence ID" value="NZ_CP043641.1"/>
</dbReference>
<dbReference type="Proteomes" id="UP000515511">
    <property type="component" value="Chromosome"/>
</dbReference>
<reference evidence="3" key="1">
    <citation type="submission" date="2019-09" db="EMBL/GenBank/DDBJ databases">
        <title>Antimicrobial potential of Antarctic Bacteria.</title>
        <authorList>
            <person name="Benaud N."/>
            <person name="Edwards R.J."/>
            <person name="Ferrari B.C."/>
        </authorList>
    </citation>
    <scope>NUCLEOTIDE SEQUENCE [LARGE SCALE GENOMIC DNA]</scope>
    <source>
        <strain evidence="3">INR9</strain>
    </source>
</reference>
<gene>
    <name evidence="2" type="ORF">F1C12_17335</name>
</gene>
<keyword evidence="1" id="KW-0812">Transmembrane</keyword>
<feature type="transmembrane region" description="Helical" evidence="1">
    <location>
        <begin position="20"/>
        <end position="39"/>
    </location>
</feature>
<organism evidence="2 3">
    <name type="scientific">Leifsonia shinshuensis</name>
    <dbReference type="NCBI Taxonomy" id="150026"/>
    <lineage>
        <taxon>Bacteria</taxon>
        <taxon>Bacillati</taxon>
        <taxon>Actinomycetota</taxon>
        <taxon>Actinomycetes</taxon>
        <taxon>Micrococcales</taxon>
        <taxon>Microbacteriaceae</taxon>
        <taxon>Leifsonia</taxon>
    </lineage>
</organism>
<feature type="transmembrane region" description="Helical" evidence="1">
    <location>
        <begin position="45"/>
        <end position="67"/>
    </location>
</feature>
<protein>
    <submittedName>
        <fullName evidence="2">Uncharacterized protein</fullName>
    </submittedName>
</protein>
<dbReference type="EMBL" id="CP043641">
    <property type="protein sequence ID" value="QNE36701.1"/>
    <property type="molecule type" value="Genomic_DNA"/>
</dbReference>
<evidence type="ECO:0000256" key="1">
    <source>
        <dbReference type="SAM" id="Phobius"/>
    </source>
</evidence>